<dbReference type="EMBL" id="CADCVP010000254">
    <property type="protein sequence ID" value="CAA9508689.1"/>
    <property type="molecule type" value="Genomic_DNA"/>
</dbReference>
<protein>
    <submittedName>
        <fullName evidence="2">Uncharacterized protein</fullName>
    </submittedName>
</protein>
<gene>
    <name evidence="2" type="ORF">AVDCRST_MAG69-2352</name>
</gene>
<evidence type="ECO:0000256" key="1">
    <source>
        <dbReference type="SAM" id="MobiDB-lite"/>
    </source>
</evidence>
<feature type="region of interest" description="Disordered" evidence="1">
    <location>
        <begin position="1"/>
        <end position="31"/>
    </location>
</feature>
<accession>A0A6J4SYR3</accession>
<dbReference type="AlphaFoldDB" id="A0A6J4SYR3"/>
<reference evidence="2" key="1">
    <citation type="submission" date="2020-02" db="EMBL/GenBank/DDBJ databases">
        <authorList>
            <person name="Meier V. D."/>
        </authorList>
    </citation>
    <scope>NUCLEOTIDE SEQUENCE</scope>
    <source>
        <strain evidence="2">AVDCRST_MAG69</strain>
    </source>
</reference>
<organism evidence="2">
    <name type="scientific">uncultured Solirubrobacteraceae bacterium</name>
    <dbReference type="NCBI Taxonomy" id="1162706"/>
    <lineage>
        <taxon>Bacteria</taxon>
        <taxon>Bacillati</taxon>
        <taxon>Actinomycetota</taxon>
        <taxon>Thermoleophilia</taxon>
        <taxon>Solirubrobacterales</taxon>
        <taxon>Solirubrobacteraceae</taxon>
        <taxon>environmental samples</taxon>
    </lineage>
</organism>
<proteinExistence type="predicted"/>
<sequence length="47" mass="5212">MPALERPRSVRVRALRERHAQPERGAPGSASVVRECGLSSVVRMTVR</sequence>
<feature type="compositionally biased region" description="Basic and acidic residues" evidence="1">
    <location>
        <begin position="1"/>
        <end position="22"/>
    </location>
</feature>
<name>A0A6J4SYR3_9ACTN</name>
<evidence type="ECO:0000313" key="2">
    <source>
        <dbReference type="EMBL" id="CAA9508689.1"/>
    </source>
</evidence>